<accession>A0ABV8B5S0</accession>
<evidence type="ECO:0000313" key="2">
    <source>
        <dbReference type="Proteomes" id="UP001595752"/>
    </source>
</evidence>
<name>A0ABV8B5S0_9BACI</name>
<dbReference type="EMBL" id="JBHRZT010000058">
    <property type="protein sequence ID" value="MFC3884704.1"/>
    <property type="molecule type" value="Genomic_DNA"/>
</dbReference>
<sequence>MIDRALHQEHAATDEEKLAMIQTVDCNIKDEIKFTEQQDLTSQEVLYRETTTGYQLAYSLDNSDTSDLFEEFDGTFTM</sequence>
<proteinExistence type="predicted"/>
<gene>
    <name evidence="1" type="ORF">ACFOU2_14860</name>
</gene>
<keyword evidence="2" id="KW-1185">Reference proteome</keyword>
<organism evidence="1 2">
    <name type="scientific">Bacillus songklensis</name>
    <dbReference type="NCBI Taxonomy" id="1069116"/>
    <lineage>
        <taxon>Bacteria</taxon>
        <taxon>Bacillati</taxon>
        <taxon>Bacillota</taxon>
        <taxon>Bacilli</taxon>
        <taxon>Bacillales</taxon>
        <taxon>Bacillaceae</taxon>
        <taxon>Bacillus</taxon>
    </lineage>
</organism>
<evidence type="ECO:0000313" key="1">
    <source>
        <dbReference type="EMBL" id="MFC3884704.1"/>
    </source>
</evidence>
<comment type="caution">
    <text evidence="1">The sequence shown here is derived from an EMBL/GenBank/DDBJ whole genome shotgun (WGS) entry which is preliminary data.</text>
</comment>
<dbReference type="Proteomes" id="UP001595752">
    <property type="component" value="Unassembled WGS sequence"/>
</dbReference>
<protein>
    <submittedName>
        <fullName evidence="1">S-layer homology domain-containing protein</fullName>
    </submittedName>
</protein>
<reference evidence="2" key="1">
    <citation type="journal article" date="2019" name="Int. J. Syst. Evol. Microbiol.">
        <title>The Global Catalogue of Microorganisms (GCM) 10K type strain sequencing project: providing services to taxonomists for standard genome sequencing and annotation.</title>
        <authorList>
            <consortium name="The Broad Institute Genomics Platform"/>
            <consortium name="The Broad Institute Genome Sequencing Center for Infectious Disease"/>
            <person name="Wu L."/>
            <person name="Ma J."/>
        </authorList>
    </citation>
    <scope>NUCLEOTIDE SEQUENCE [LARGE SCALE GENOMIC DNA]</scope>
    <source>
        <strain evidence="2">CCUG 61889</strain>
    </source>
</reference>
<feature type="non-terminal residue" evidence="1">
    <location>
        <position position="78"/>
    </location>
</feature>